<feature type="transmembrane region" description="Helical" evidence="2">
    <location>
        <begin position="95"/>
        <end position="123"/>
    </location>
</feature>
<keyword evidence="2" id="KW-0472">Membrane</keyword>
<feature type="region of interest" description="Disordered" evidence="1">
    <location>
        <begin position="1"/>
        <end position="20"/>
    </location>
</feature>
<reference evidence="4" key="1">
    <citation type="submission" date="2014-05" db="EMBL/GenBank/DDBJ databases">
        <title>The transcriptome of the halophilic microalga Tetraselmis sp. GSL018 isolated from the Great Salt Lake, Utah.</title>
        <authorList>
            <person name="Jinkerson R.E."/>
            <person name="D'Adamo S."/>
            <person name="Posewitz M.C."/>
        </authorList>
    </citation>
    <scope>NUCLEOTIDE SEQUENCE</scope>
    <source>
        <strain evidence="4">GSL018</strain>
    </source>
</reference>
<accession>A0A061S4W0</accession>
<protein>
    <recommendedName>
        <fullName evidence="5">Transmembrane protein</fullName>
    </recommendedName>
</protein>
<keyword evidence="2" id="KW-1133">Transmembrane helix</keyword>
<name>A0A061S4W0_9CHLO</name>
<evidence type="ECO:0000256" key="2">
    <source>
        <dbReference type="SAM" id="Phobius"/>
    </source>
</evidence>
<feature type="transmembrane region" description="Helical" evidence="2">
    <location>
        <begin position="129"/>
        <end position="152"/>
    </location>
</feature>
<dbReference type="EMBL" id="GBEZ01025095">
    <property type="protein sequence ID" value="JAC61956.1"/>
    <property type="molecule type" value="Transcribed_RNA"/>
</dbReference>
<sequence>MAEERSQSTATLFSSRKKPAGPDSDILFSKSLSSLQTVAIYLQLAAQPGLELLLPRATREALSALASDLRARSWWDAELWSEHAWALRPRTATGCLGFAATAVSGAAAVSALGCCLLLVAAALGTAAALAAAAAGSVLFVAAGALFFSLAVATTLTAPLGAILASGYVALRFVGLAWEGTRAS</sequence>
<feature type="transmembrane region" description="Helical" evidence="2">
    <location>
        <begin position="159"/>
        <end position="177"/>
    </location>
</feature>
<gene>
    <name evidence="4" type="ORF">TSPGSL018_13085</name>
    <name evidence="3" type="ORF">TSPGSL018_24691</name>
</gene>
<evidence type="ECO:0008006" key="5">
    <source>
        <dbReference type="Google" id="ProtNLM"/>
    </source>
</evidence>
<proteinExistence type="predicted"/>
<evidence type="ECO:0000256" key="1">
    <source>
        <dbReference type="SAM" id="MobiDB-lite"/>
    </source>
</evidence>
<dbReference type="AlphaFoldDB" id="A0A061S4W0"/>
<evidence type="ECO:0000313" key="4">
    <source>
        <dbReference type="EMBL" id="JAC79283.1"/>
    </source>
</evidence>
<evidence type="ECO:0000313" key="3">
    <source>
        <dbReference type="EMBL" id="JAC61956.1"/>
    </source>
</evidence>
<dbReference type="EMBL" id="GBEZ01006089">
    <property type="protein sequence ID" value="JAC79283.1"/>
    <property type="molecule type" value="Transcribed_RNA"/>
</dbReference>
<keyword evidence="2" id="KW-0812">Transmembrane</keyword>
<organism evidence="4">
    <name type="scientific">Tetraselmis sp. GSL018</name>
    <dbReference type="NCBI Taxonomy" id="582737"/>
    <lineage>
        <taxon>Eukaryota</taxon>
        <taxon>Viridiplantae</taxon>
        <taxon>Chlorophyta</taxon>
        <taxon>core chlorophytes</taxon>
        <taxon>Chlorodendrophyceae</taxon>
        <taxon>Chlorodendrales</taxon>
        <taxon>Chlorodendraceae</taxon>
        <taxon>Tetraselmis</taxon>
    </lineage>
</organism>